<feature type="chain" id="PRO_5019535355" evidence="2">
    <location>
        <begin position="20"/>
        <end position="181"/>
    </location>
</feature>
<comment type="caution">
    <text evidence="4">The sequence shown here is derived from an EMBL/GenBank/DDBJ whole genome shotgun (WGS) entry which is preliminary data.</text>
</comment>
<evidence type="ECO:0000259" key="3">
    <source>
        <dbReference type="Pfam" id="PF00080"/>
    </source>
</evidence>
<protein>
    <submittedName>
        <fullName evidence="4">Cu-Zn family superoxide dismutase</fullName>
    </submittedName>
</protein>
<keyword evidence="5" id="KW-1185">Reference proteome</keyword>
<dbReference type="SUPFAM" id="SSF49329">
    <property type="entry name" value="Cu,Zn superoxide dismutase-like"/>
    <property type="match status" value="1"/>
</dbReference>
<evidence type="ECO:0000313" key="5">
    <source>
        <dbReference type="Proteomes" id="UP000282211"/>
    </source>
</evidence>
<reference evidence="4 5" key="1">
    <citation type="submission" date="2018-10" db="EMBL/GenBank/DDBJ databases">
        <title>Genomic Encyclopedia of Type Strains, Phase IV (KMG-IV): sequencing the most valuable type-strain genomes for metagenomic binning, comparative biology and taxonomic classification.</title>
        <authorList>
            <person name="Goeker M."/>
        </authorList>
    </citation>
    <scope>NUCLEOTIDE SEQUENCE [LARGE SCALE GENOMIC DNA]</scope>
    <source>
        <strain evidence="4 5">DSM 22008</strain>
    </source>
</reference>
<dbReference type="Gene3D" id="2.60.40.200">
    <property type="entry name" value="Superoxide dismutase, copper/zinc binding domain"/>
    <property type="match status" value="1"/>
</dbReference>
<evidence type="ECO:0000256" key="2">
    <source>
        <dbReference type="SAM" id="SignalP"/>
    </source>
</evidence>
<dbReference type="PROSITE" id="PS51257">
    <property type="entry name" value="PROKAR_LIPOPROTEIN"/>
    <property type="match status" value="1"/>
</dbReference>
<dbReference type="InterPro" id="IPR036423">
    <property type="entry name" value="SOD-like_Cu/Zn_dom_sf"/>
</dbReference>
<dbReference type="GO" id="GO:0006801">
    <property type="term" value="P:superoxide metabolic process"/>
    <property type="evidence" value="ECO:0007669"/>
    <property type="project" value="InterPro"/>
</dbReference>
<dbReference type="PANTHER" id="PTHR10003">
    <property type="entry name" value="SUPEROXIDE DISMUTASE CU-ZN -RELATED"/>
    <property type="match status" value="1"/>
</dbReference>
<dbReference type="Proteomes" id="UP000282211">
    <property type="component" value="Unassembled WGS sequence"/>
</dbReference>
<evidence type="ECO:0000256" key="1">
    <source>
        <dbReference type="ARBA" id="ARBA00010457"/>
    </source>
</evidence>
<dbReference type="OrthoDB" id="5431326at2"/>
<feature type="signal peptide" evidence="2">
    <location>
        <begin position="1"/>
        <end position="19"/>
    </location>
</feature>
<dbReference type="InterPro" id="IPR024134">
    <property type="entry name" value="SOD_Cu/Zn_/chaperone"/>
</dbReference>
<dbReference type="Pfam" id="PF00080">
    <property type="entry name" value="Sod_Cu"/>
    <property type="match status" value="1"/>
</dbReference>
<dbReference type="InterPro" id="IPR001424">
    <property type="entry name" value="SOD_Cu_Zn_dom"/>
</dbReference>
<sequence>MAIHKLLPLSALIVLTACSGNSEPTNNKNNTAYIHEIISPTGDVLGSVSLKDLGMGGTSVMISVSGISEGQHAMHFHEVGKCEGPDFKSSGGHYNPDGRAHGKKVADGPHVGDMMNINVGADQKGEFMIVNERVSIHGDHDLPALFDADGTALILHEKADDYESQPSGAAGARIGCALIKP</sequence>
<gene>
    <name evidence="4" type="ORF">DES40_0840</name>
</gene>
<feature type="domain" description="Superoxide dismutase copper/zinc binding" evidence="3">
    <location>
        <begin position="45"/>
        <end position="179"/>
    </location>
</feature>
<dbReference type="InParanoid" id="A0A420WKH8"/>
<proteinExistence type="inferred from homology"/>
<comment type="similarity">
    <text evidence="1">Belongs to the Cu-Zn superoxide dismutase family.</text>
</comment>
<name>A0A420WKH8_9PROT</name>
<dbReference type="EMBL" id="RBII01000001">
    <property type="protein sequence ID" value="RKQ71517.1"/>
    <property type="molecule type" value="Genomic_DNA"/>
</dbReference>
<keyword evidence="2" id="KW-0732">Signal</keyword>
<organism evidence="4 5">
    <name type="scientific">Litorimonas taeanensis</name>
    <dbReference type="NCBI Taxonomy" id="568099"/>
    <lineage>
        <taxon>Bacteria</taxon>
        <taxon>Pseudomonadati</taxon>
        <taxon>Pseudomonadota</taxon>
        <taxon>Alphaproteobacteria</taxon>
        <taxon>Maricaulales</taxon>
        <taxon>Robiginitomaculaceae</taxon>
    </lineage>
</organism>
<accession>A0A420WKH8</accession>
<evidence type="ECO:0000313" key="4">
    <source>
        <dbReference type="EMBL" id="RKQ71517.1"/>
    </source>
</evidence>
<dbReference type="RefSeq" id="WP_121099286.1">
    <property type="nucleotide sequence ID" value="NZ_RBII01000001.1"/>
</dbReference>
<dbReference type="GO" id="GO:0005507">
    <property type="term" value="F:copper ion binding"/>
    <property type="evidence" value="ECO:0007669"/>
    <property type="project" value="InterPro"/>
</dbReference>
<dbReference type="AlphaFoldDB" id="A0A420WKH8"/>